<accession>A0A382JL84</accession>
<dbReference type="Pfam" id="PF03420">
    <property type="entry name" value="Peptidase_S77"/>
    <property type="match status" value="1"/>
</dbReference>
<dbReference type="EMBL" id="UINC01075214">
    <property type="protein sequence ID" value="SVC13174.1"/>
    <property type="molecule type" value="Genomic_DNA"/>
</dbReference>
<sequence length="137" mass="15507">MKLITEVVEDVDIFELEEEDGKKTLHLEGVFLQSQVKNRNGRVYPKEILQREVARYKKDYIKENRAFGELGHPDGPVINLERVSHLITELTPNGNNWLGKAKITTHTPYGKIVEGLLKDGARLGVSSRGMGSLEEHK</sequence>
<reference evidence="1" key="1">
    <citation type="submission" date="2018-05" db="EMBL/GenBank/DDBJ databases">
        <authorList>
            <person name="Lanie J.A."/>
            <person name="Ng W.-L."/>
            <person name="Kazmierczak K.M."/>
            <person name="Andrzejewski T.M."/>
            <person name="Davidsen T.M."/>
            <person name="Wayne K.J."/>
            <person name="Tettelin H."/>
            <person name="Glass J.I."/>
            <person name="Rusch D."/>
            <person name="Podicherti R."/>
            <person name="Tsui H.-C.T."/>
            <person name="Winkler M.E."/>
        </authorList>
    </citation>
    <scope>NUCLEOTIDE SEQUENCE</scope>
</reference>
<evidence type="ECO:0000313" key="1">
    <source>
        <dbReference type="EMBL" id="SVC13174.1"/>
    </source>
</evidence>
<protein>
    <recommendedName>
        <fullName evidence="2">Primosomal protein</fullName>
    </recommendedName>
</protein>
<evidence type="ECO:0008006" key="2">
    <source>
        <dbReference type="Google" id="ProtNLM"/>
    </source>
</evidence>
<organism evidence="1">
    <name type="scientific">marine metagenome</name>
    <dbReference type="NCBI Taxonomy" id="408172"/>
    <lineage>
        <taxon>unclassified sequences</taxon>
        <taxon>metagenomes</taxon>
        <taxon>ecological metagenomes</taxon>
    </lineage>
</organism>
<feature type="non-terminal residue" evidence="1">
    <location>
        <position position="137"/>
    </location>
</feature>
<dbReference type="AlphaFoldDB" id="A0A382JL84"/>
<gene>
    <name evidence="1" type="ORF">METZ01_LOCUS266028</name>
</gene>
<dbReference type="InterPro" id="IPR005082">
    <property type="entry name" value="Peptidase_U9_T4_prohead"/>
</dbReference>
<name>A0A382JL84_9ZZZZ</name>
<proteinExistence type="predicted"/>